<comment type="caution">
    <text evidence="1">The sequence shown here is derived from an EMBL/GenBank/DDBJ whole genome shotgun (WGS) entry which is preliminary data.</text>
</comment>
<evidence type="ECO:0000313" key="1">
    <source>
        <dbReference type="EMBL" id="SEK15291.1"/>
    </source>
</evidence>
<dbReference type="Proteomes" id="UP000183529">
    <property type="component" value="Unassembled WGS sequence"/>
</dbReference>
<proteinExistence type="predicted"/>
<reference evidence="1 2" key="1">
    <citation type="submission" date="2016-10" db="EMBL/GenBank/DDBJ databases">
        <authorList>
            <person name="Varghese N."/>
            <person name="Submissions S."/>
        </authorList>
    </citation>
    <scope>NUCLEOTIDE SEQUENCE [LARGE SCALE GENOMIC DNA]</scope>
    <source>
        <strain evidence="1 2">LMG 22274</strain>
    </source>
</reference>
<organism evidence="1 2">
    <name type="scientific">Paraburkholderia tropica</name>
    <dbReference type="NCBI Taxonomy" id="92647"/>
    <lineage>
        <taxon>Bacteria</taxon>
        <taxon>Pseudomonadati</taxon>
        <taxon>Pseudomonadota</taxon>
        <taxon>Betaproteobacteria</taxon>
        <taxon>Burkholderiales</taxon>
        <taxon>Burkholderiaceae</taxon>
        <taxon>Paraburkholderia</taxon>
    </lineage>
</organism>
<protein>
    <submittedName>
        <fullName evidence="1">Uncharacterized protein</fullName>
    </submittedName>
</protein>
<dbReference type="EMBL" id="FNZM01000036">
    <property type="protein sequence ID" value="SEK15291.1"/>
    <property type="molecule type" value="Genomic_DNA"/>
</dbReference>
<sequence>MTLEQQLATLSDCGINFDNGITIEDMLYSFSREEYEKRPFDLVLFVLGIEVEREPWNRPFCSRVWNFDPKCITSTGDYTRIVRRLCQVAGISDGLNNVRDFVDLQSAKAWLKYWIGDVERNLPAKVMGTWADPQTVSHVMRDIQQLDGRRFYFKDNGQAMVLYYLDPDAAAMLNRLAHGTMQPAA</sequence>
<name>A0AAQ1GPD0_9BURK</name>
<evidence type="ECO:0000313" key="2">
    <source>
        <dbReference type="Proteomes" id="UP000183529"/>
    </source>
</evidence>
<dbReference type="RefSeq" id="WP_074987696.1">
    <property type="nucleotide sequence ID" value="NZ_CADFGN010000025.1"/>
</dbReference>
<accession>A0AAQ1GPD0</accession>
<gene>
    <name evidence="1" type="ORF">SAMN05216550_13625</name>
</gene>
<dbReference type="AlphaFoldDB" id="A0AAQ1GPD0"/>